<dbReference type="Proteomes" id="UP001732700">
    <property type="component" value="Chromosome 1D"/>
</dbReference>
<reference evidence="1" key="1">
    <citation type="submission" date="2021-05" db="EMBL/GenBank/DDBJ databases">
        <authorList>
            <person name="Scholz U."/>
            <person name="Mascher M."/>
            <person name="Fiebig A."/>
        </authorList>
    </citation>
    <scope>NUCLEOTIDE SEQUENCE [LARGE SCALE GENOMIC DNA]</scope>
</reference>
<organism evidence="1 2">
    <name type="scientific">Avena sativa</name>
    <name type="common">Oat</name>
    <dbReference type="NCBI Taxonomy" id="4498"/>
    <lineage>
        <taxon>Eukaryota</taxon>
        <taxon>Viridiplantae</taxon>
        <taxon>Streptophyta</taxon>
        <taxon>Embryophyta</taxon>
        <taxon>Tracheophyta</taxon>
        <taxon>Spermatophyta</taxon>
        <taxon>Magnoliopsida</taxon>
        <taxon>Liliopsida</taxon>
        <taxon>Poales</taxon>
        <taxon>Poaceae</taxon>
        <taxon>BOP clade</taxon>
        <taxon>Pooideae</taxon>
        <taxon>Poodae</taxon>
        <taxon>Poeae</taxon>
        <taxon>Poeae Chloroplast Group 1 (Aveneae type)</taxon>
        <taxon>Aveninae</taxon>
        <taxon>Avena</taxon>
    </lineage>
</organism>
<accession>A0ACD5U4G0</accession>
<evidence type="ECO:0000313" key="2">
    <source>
        <dbReference type="Proteomes" id="UP001732700"/>
    </source>
</evidence>
<keyword evidence="2" id="KW-1185">Reference proteome</keyword>
<protein>
    <submittedName>
        <fullName evidence="1">Uncharacterized protein</fullName>
    </submittedName>
</protein>
<sequence>MEMSPNSPLPFLAMVHWTGAQNQHPSATTLFSVADATPLGGGVRHGLEEELKNKSLCPTAQGWILVHEPEAATTYLLDAQSRQRIQLPDLAMEQRLIPYCSCLLAGAPTAAGCLVLLVEPAAAFIWYCRVGGGDWTKHEYDIGTAGDEYRADKKLIAPIAAYRGRFYFNAMATEMSVLELRPGAGLAFSSVATELADAERYKQALVFMVRTDEEEEEDLYKVVLLHNGGGFDKAKVFRMDFSEHRWCLVDDLGGRAFFVGQMYFGASCVPVAGDGIRRNCVYSLVAAKNTFRIFNLKEGTLEVQNLAPYEPMLETVGKSRLSWVLPTHPRA</sequence>
<proteinExistence type="predicted"/>
<evidence type="ECO:0000313" key="1">
    <source>
        <dbReference type="EnsemblPlants" id="AVESA.00010b.r2.1DG0178560.1.CDS.1"/>
    </source>
</evidence>
<name>A0ACD5U4G0_AVESA</name>
<reference evidence="1" key="2">
    <citation type="submission" date="2025-09" db="UniProtKB">
        <authorList>
            <consortium name="EnsemblPlants"/>
        </authorList>
    </citation>
    <scope>IDENTIFICATION</scope>
</reference>
<dbReference type="EnsemblPlants" id="AVESA.00010b.r2.1DG0178560.1">
    <property type="protein sequence ID" value="AVESA.00010b.r2.1DG0178560.1.CDS.1"/>
    <property type="gene ID" value="AVESA.00010b.r2.1DG0178560"/>
</dbReference>